<dbReference type="EMBL" id="JABFDB010000031">
    <property type="protein sequence ID" value="NYZ23698.1"/>
    <property type="molecule type" value="Genomic_DNA"/>
</dbReference>
<evidence type="ECO:0000313" key="3">
    <source>
        <dbReference type="EMBL" id="NYZ23698.1"/>
    </source>
</evidence>
<dbReference type="Pfam" id="PF07896">
    <property type="entry name" value="DUF1674"/>
    <property type="match status" value="1"/>
</dbReference>
<feature type="region of interest" description="Disordered" evidence="2">
    <location>
        <begin position="1"/>
        <end position="68"/>
    </location>
</feature>
<sequence>MTDDDTTKPAPAAPDDSPAGAGTVDSDASPTSEPAKGPEQKPGEIGGPQGPEPTRYGDWEFKGRCTDF</sequence>
<accession>A0ABX2THH1</accession>
<organism evidence="3 4">
    <name type="scientific">Azospirillum oleiclasticum</name>
    <dbReference type="NCBI Taxonomy" id="2735135"/>
    <lineage>
        <taxon>Bacteria</taxon>
        <taxon>Pseudomonadati</taxon>
        <taxon>Pseudomonadota</taxon>
        <taxon>Alphaproteobacteria</taxon>
        <taxon>Rhodospirillales</taxon>
        <taxon>Azospirillaceae</taxon>
        <taxon>Azospirillum</taxon>
    </lineage>
</organism>
<feature type="compositionally biased region" description="Basic and acidic residues" evidence="2">
    <location>
        <begin position="55"/>
        <end position="68"/>
    </location>
</feature>
<gene>
    <name evidence="3" type="ORF">HND93_28700</name>
</gene>
<dbReference type="PANTHER" id="PTHR28524:SF3">
    <property type="entry name" value="SUCCINATE DEHYDROGENASE ASSEMBLY FACTOR 4, MITOCHONDRIAL"/>
    <property type="match status" value="1"/>
</dbReference>
<proteinExistence type="inferred from homology"/>
<reference evidence="3 4" key="1">
    <citation type="submission" date="2020-05" db="EMBL/GenBank/DDBJ databases">
        <title>Azospirillum oleiclasticum sp. nov, a nitrogen-fixing and heavy crude oil-emulsifying bacterium isolated from the crude oil of Yumen Oilfield.</title>
        <authorList>
            <person name="Wu D."/>
            <person name="Cai M."/>
            <person name="Zhang X."/>
        </authorList>
    </citation>
    <scope>NUCLEOTIDE SEQUENCE [LARGE SCALE GENOMIC DNA]</scope>
    <source>
        <strain evidence="3 4">ROY-1-1-2</strain>
    </source>
</reference>
<dbReference type="PANTHER" id="PTHR28524">
    <property type="entry name" value="SUCCINATE DEHYDROGENASE ASSEMBLY FACTOR 4, MITOCHONDRIAL"/>
    <property type="match status" value="1"/>
</dbReference>
<evidence type="ECO:0000256" key="1">
    <source>
        <dbReference type="ARBA" id="ARBA00005701"/>
    </source>
</evidence>
<evidence type="ECO:0000256" key="2">
    <source>
        <dbReference type="SAM" id="MobiDB-lite"/>
    </source>
</evidence>
<dbReference type="Proteomes" id="UP000584642">
    <property type="component" value="Unassembled WGS sequence"/>
</dbReference>
<protein>
    <submittedName>
        <fullName evidence="3">DUF1674 domain-containing protein</fullName>
    </submittedName>
</protein>
<comment type="caution">
    <text evidence="3">The sequence shown here is derived from an EMBL/GenBank/DDBJ whole genome shotgun (WGS) entry which is preliminary data.</text>
</comment>
<feature type="compositionally biased region" description="Low complexity" evidence="2">
    <location>
        <begin position="8"/>
        <end position="23"/>
    </location>
</feature>
<dbReference type="InterPro" id="IPR012875">
    <property type="entry name" value="SDHF4"/>
</dbReference>
<keyword evidence="4" id="KW-1185">Reference proteome</keyword>
<evidence type="ECO:0000313" key="4">
    <source>
        <dbReference type="Proteomes" id="UP000584642"/>
    </source>
</evidence>
<name>A0ABX2THH1_9PROT</name>
<comment type="similarity">
    <text evidence="1">Belongs to the SDHAF4 family.</text>
</comment>